<name>A0ABW6SBE4_9NOCA</name>
<gene>
    <name evidence="2" type="ORF">ACFYXQ_38310</name>
</gene>
<evidence type="ECO:0000259" key="1">
    <source>
        <dbReference type="Pfam" id="PF13460"/>
    </source>
</evidence>
<dbReference type="Proteomes" id="UP001601992">
    <property type="component" value="Unassembled WGS sequence"/>
</dbReference>
<dbReference type="InterPro" id="IPR051604">
    <property type="entry name" value="Ergot_Alk_Oxidoreductase"/>
</dbReference>
<dbReference type="PANTHER" id="PTHR43162:SF1">
    <property type="entry name" value="PRESTALK A DIFFERENTIATION PROTEIN A"/>
    <property type="match status" value="1"/>
</dbReference>
<feature type="domain" description="NAD(P)-binding" evidence="1">
    <location>
        <begin position="13"/>
        <end position="200"/>
    </location>
</feature>
<sequence length="302" mass="32768">MSTGTYLITGAAGGVGSVSTRVVRQLLGRGEKVRALVHRQDSRADALRESGAEVIVGDLTNPVDVGSAMFGISRMFFNMSVSAEYLEAAALVCLAAKELDGLEVLVNMSQMTVSQMSTTSVEESRQQRLHWLAEHVVDWSGIPAVHVRPTVFMDNPLFTVLAARSIRQDGHLALPFGAGRTSPIDAGDVADVVTAVLTAPTDHLGAVYELTGPAALDIDGLAEQYASALNRPVTGVHLPYDQWLDDLSRAALDPHTQDHIATMARLHRDGRYDRMTHTVEDITGHSPKTVEQYIARNRDLFE</sequence>
<dbReference type="EMBL" id="JBIAQY010000020">
    <property type="protein sequence ID" value="MFF3573628.1"/>
    <property type="molecule type" value="Genomic_DNA"/>
</dbReference>
<proteinExistence type="predicted"/>
<dbReference type="InterPro" id="IPR016040">
    <property type="entry name" value="NAD(P)-bd_dom"/>
</dbReference>
<evidence type="ECO:0000313" key="2">
    <source>
        <dbReference type="EMBL" id="MFF3573628.1"/>
    </source>
</evidence>
<dbReference type="Gene3D" id="3.90.25.10">
    <property type="entry name" value="UDP-galactose 4-epimerase, domain 1"/>
    <property type="match status" value="1"/>
</dbReference>
<dbReference type="Gene3D" id="3.40.50.720">
    <property type="entry name" value="NAD(P)-binding Rossmann-like Domain"/>
    <property type="match status" value="1"/>
</dbReference>
<dbReference type="InterPro" id="IPR036291">
    <property type="entry name" value="NAD(P)-bd_dom_sf"/>
</dbReference>
<comment type="caution">
    <text evidence="2">The sequence shown here is derived from an EMBL/GenBank/DDBJ whole genome shotgun (WGS) entry which is preliminary data.</text>
</comment>
<evidence type="ECO:0000313" key="3">
    <source>
        <dbReference type="Proteomes" id="UP001601992"/>
    </source>
</evidence>
<dbReference type="RefSeq" id="WP_387406462.1">
    <property type="nucleotide sequence ID" value="NZ_JBIAQY010000020.1"/>
</dbReference>
<dbReference type="SUPFAM" id="SSF51735">
    <property type="entry name" value="NAD(P)-binding Rossmann-fold domains"/>
    <property type="match status" value="1"/>
</dbReference>
<reference evidence="2 3" key="1">
    <citation type="submission" date="2024-10" db="EMBL/GenBank/DDBJ databases">
        <title>The Natural Products Discovery Center: Release of the First 8490 Sequenced Strains for Exploring Actinobacteria Biosynthetic Diversity.</title>
        <authorList>
            <person name="Kalkreuter E."/>
            <person name="Kautsar S.A."/>
            <person name="Yang D."/>
            <person name="Bader C.D."/>
            <person name="Teijaro C.N."/>
            <person name="Fluegel L."/>
            <person name="Davis C.M."/>
            <person name="Simpson J.R."/>
            <person name="Lauterbach L."/>
            <person name="Steele A.D."/>
            <person name="Gui C."/>
            <person name="Meng S."/>
            <person name="Li G."/>
            <person name="Viehrig K."/>
            <person name="Ye F."/>
            <person name="Su P."/>
            <person name="Kiefer A.F."/>
            <person name="Nichols A."/>
            <person name="Cepeda A.J."/>
            <person name="Yan W."/>
            <person name="Fan B."/>
            <person name="Jiang Y."/>
            <person name="Adhikari A."/>
            <person name="Zheng C.-J."/>
            <person name="Schuster L."/>
            <person name="Cowan T.M."/>
            <person name="Smanski M.J."/>
            <person name="Chevrette M.G."/>
            <person name="De Carvalho L.P.S."/>
            <person name="Shen B."/>
        </authorList>
    </citation>
    <scope>NUCLEOTIDE SEQUENCE [LARGE SCALE GENOMIC DNA]</scope>
    <source>
        <strain evidence="2 3">NPDC002593</strain>
    </source>
</reference>
<organism evidence="2 3">
    <name type="scientific">Nocardia jiangxiensis</name>
    <dbReference type="NCBI Taxonomy" id="282685"/>
    <lineage>
        <taxon>Bacteria</taxon>
        <taxon>Bacillati</taxon>
        <taxon>Actinomycetota</taxon>
        <taxon>Actinomycetes</taxon>
        <taxon>Mycobacteriales</taxon>
        <taxon>Nocardiaceae</taxon>
        <taxon>Nocardia</taxon>
    </lineage>
</organism>
<dbReference type="Pfam" id="PF13460">
    <property type="entry name" value="NAD_binding_10"/>
    <property type="match status" value="1"/>
</dbReference>
<protein>
    <submittedName>
        <fullName evidence="2">NAD(P)H-binding protein</fullName>
    </submittedName>
</protein>
<dbReference type="PANTHER" id="PTHR43162">
    <property type="match status" value="1"/>
</dbReference>
<accession>A0ABW6SBE4</accession>
<keyword evidence="3" id="KW-1185">Reference proteome</keyword>